<dbReference type="AlphaFoldDB" id="A0A6M3IW05"/>
<reference evidence="2" key="1">
    <citation type="submission" date="2020-03" db="EMBL/GenBank/DDBJ databases">
        <title>The deep terrestrial virosphere.</title>
        <authorList>
            <person name="Holmfeldt K."/>
            <person name="Nilsson E."/>
            <person name="Simone D."/>
            <person name="Lopez-Fernandez M."/>
            <person name="Wu X."/>
            <person name="de Brujin I."/>
            <person name="Lundin D."/>
            <person name="Andersson A."/>
            <person name="Bertilsson S."/>
            <person name="Dopson M."/>
        </authorList>
    </citation>
    <scope>NUCLEOTIDE SEQUENCE</scope>
    <source>
        <strain evidence="2">MM415B00972</strain>
    </source>
</reference>
<accession>A0A6M3IW05</accession>
<organism evidence="2">
    <name type="scientific">viral metagenome</name>
    <dbReference type="NCBI Taxonomy" id="1070528"/>
    <lineage>
        <taxon>unclassified sequences</taxon>
        <taxon>metagenomes</taxon>
        <taxon>organismal metagenomes</taxon>
    </lineage>
</organism>
<feature type="compositionally biased region" description="Basic and acidic residues" evidence="1">
    <location>
        <begin position="64"/>
        <end position="74"/>
    </location>
</feature>
<feature type="compositionally biased region" description="Basic residues" evidence="1">
    <location>
        <begin position="40"/>
        <end position="49"/>
    </location>
</feature>
<evidence type="ECO:0000256" key="1">
    <source>
        <dbReference type="SAM" id="MobiDB-lite"/>
    </source>
</evidence>
<evidence type="ECO:0000313" key="2">
    <source>
        <dbReference type="EMBL" id="QJA61225.1"/>
    </source>
</evidence>
<sequence>MKNSWMEIVIGKSEGNARIKNRICPETGEKIPDDMPLWRWRGRRNKKPTNKPLDSIAKNAASRQEGKEDEMSKV</sequence>
<name>A0A6M3IW05_9ZZZZ</name>
<proteinExistence type="predicted"/>
<gene>
    <name evidence="2" type="ORF">MM415B00972_0022</name>
</gene>
<protein>
    <submittedName>
        <fullName evidence="2">Uncharacterized protein</fullName>
    </submittedName>
</protein>
<dbReference type="EMBL" id="MT141434">
    <property type="protein sequence ID" value="QJA61225.1"/>
    <property type="molecule type" value="Genomic_DNA"/>
</dbReference>
<feature type="region of interest" description="Disordered" evidence="1">
    <location>
        <begin position="40"/>
        <end position="74"/>
    </location>
</feature>